<organism evidence="16 17">
    <name type="scientific">Piloderma croceum (strain F 1598)</name>
    <dbReference type="NCBI Taxonomy" id="765440"/>
    <lineage>
        <taxon>Eukaryota</taxon>
        <taxon>Fungi</taxon>
        <taxon>Dikarya</taxon>
        <taxon>Basidiomycota</taxon>
        <taxon>Agaricomycotina</taxon>
        <taxon>Agaricomycetes</taxon>
        <taxon>Agaricomycetidae</taxon>
        <taxon>Atheliales</taxon>
        <taxon>Atheliaceae</taxon>
        <taxon>Piloderma</taxon>
    </lineage>
</organism>
<evidence type="ECO:0000256" key="3">
    <source>
        <dbReference type="ARBA" id="ARBA00022552"/>
    </source>
</evidence>
<dbReference type="EMBL" id="KN833077">
    <property type="protein sequence ID" value="KIM73650.1"/>
    <property type="molecule type" value="Genomic_DNA"/>
</dbReference>
<reference evidence="16 17" key="1">
    <citation type="submission" date="2014-04" db="EMBL/GenBank/DDBJ databases">
        <authorList>
            <consortium name="DOE Joint Genome Institute"/>
            <person name="Kuo A."/>
            <person name="Tarkka M."/>
            <person name="Buscot F."/>
            <person name="Kohler A."/>
            <person name="Nagy L.G."/>
            <person name="Floudas D."/>
            <person name="Copeland A."/>
            <person name="Barry K.W."/>
            <person name="Cichocki N."/>
            <person name="Veneault-Fourrey C."/>
            <person name="LaButti K."/>
            <person name="Lindquist E.A."/>
            <person name="Lipzen A."/>
            <person name="Lundell T."/>
            <person name="Morin E."/>
            <person name="Murat C."/>
            <person name="Sun H."/>
            <person name="Tunlid A."/>
            <person name="Henrissat B."/>
            <person name="Grigoriev I.V."/>
            <person name="Hibbett D.S."/>
            <person name="Martin F."/>
            <person name="Nordberg H.P."/>
            <person name="Cantor M.N."/>
            <person name="Hua S.X."/>
        </authorList>
    </citation>
    <scope>NUCLEOTIDE SEQUENCE [LARGE SCALE GENOMIC DNA]</scope>
    <source>
        <strain evidence="16 17">F 1598</strain>
    </source>
</reference>
<proteinExistence type="inferred from homology"/>
<dbReference type="PROSITE" id="PS51192">
    <property type="entry name" value="HELICASE_ATP_BIND_1"/>
    <property type="match status" value="1"/>
</dbReference>
<dbReference type="InterPro" id="IPR025313">
    <property type="entry name" value="SPB4-like_CTE"/>
</dbReference>
<name>A0A0C3EM54_PILCF</name>
<dbReference type="Proteomes" id="UP000054166">
    <property type="component" value="Unassembled WGS sequence"/>
</dbReference>
<gene>
    <name evidence="16" type="ORF">PILCRDRAFT_828950</name>
</gene>
<dbReference type="SMART" id="SM00487">
    <property type="entry name" value="DEXDc"/>
    <property type="match status" value="1"/>
</dbReference>
<dbReference type="SMART" id="SM00490">
    <property type="entry name" value="HELICc"/>
    <property type="match status" value="1"/>
</dbReference>
<dbReference type="InterPro" id="IPR014001">
    <property type="entry name" value="Helicase_ATP-bd"/>
</dbReference>
<dbReference type="InterPro" id="IPR027417">
    <property type="entry name" value="P-loop_NTPase"/>
</dbReference>
<reference evidence="17" key="2">
    <citation type="submission" date="2015-01" db="EMBL/GenBank/DDBJ databases">
        <title>Evolutionary Origins and Diversification of the Mycorrhizal Mutualists.</title>
        <authorList>
            <consortium name="DOE Joint Genome Institute"/>
            <consortium name="Mycorrhizal Genomics Consortium"/>
            <person name="Kohler A."/>
            <person name="Kuo A."/>
            <person name="Nagy L.G."/>
            <person name="Floudas D."/>
            <person name="Copeland A."/>
            <person name="Barry K.W."/>
            <person name="Cichocki N."/>
            <person name="Veneault-Fourrey C."/>
            <person name="LaButti K."/>
            <person name="Lindquist E.A."/>
            <person name="Lipzen A."/>
            <person name="Lundell T."/>
            <person name="Morin E."/>
            <person name="Murat C."/>
            <person name="Riley R."/>
            <person name="Ohm R."/>
            <person name="Sun H."/>
            <person name="Tunlid A."/>
            <person name="Henrissat B."/>
            <person name="Grigoriev I.V."/>
            <person name="Hibbett D.S."/>
            <person name="Martin F."/>
        </authorList>
    </citation>
    <scope>NUCLEOTIDE SEQUENCE [LARGE SCALE GENOMIC DNA]</scope>
    <source>
        <strain evidence="17">F 1598</strain>
    </source>
</reference>
<dbReference type="CDD" id="cd18787">
    <property type="entry name" value="SF2_C_DEAD"/>
    <property type="match status" value="1"/>
</dbReference>
<accession>A0A0C3EM54</accession>
<keyword evidence="8 11" id="KW-0694">RNA-binding</keyword>
<evidence type="ECO:0000256" key="1">
    <source>
        <dbReference type="ARBA" id="ARBA00004604"/>
    </source>
</evidence>
<comment type="function">
    <text evidence="11">RNA helicase.</text>
</comment>
<evidence type="ECO:0000313" key="17">
    <source>
        <dbReference type="Proteomes" id="UP000054166"/>
    </source>
</evidence>
<feature type="compositionally biased region" description="Basic residues" evidence="12">
    <location>
        <begin position="629"/>
        <end position="641"/>
    </location>
</feature>
<dbReference type="InterPro" id="IPR001650">
    <property type="entry name" value="Helicase_C-like"/>
</dbReference>
<dbReference type="SUPFAM" id="SSF52540">
    <property type="entry name" value="P-loop containing nucleoside triphosphate hydrolases"/>
    <property type="match status" value="1"/>
</dbReference>
<keyword evidence="3" id="KW-0698">rRNA processing</keyword>
<dbReference type="InterPro" id="IPR011545">
    <property type="entry name" value="DEAD/DEAH_box_helicase_dom"/>
</dbReference>
<evidence type="ECO:0000259" key="15">
    <source>
        <dbReference type="PROSITE" id="PS51195"/>
    </source>
</evidence>
<dbReference type="GO" id="GO:0003724">
    <property type="term" value="F:RNA helicase activity"/>
    <property type="evidence" value="ECO:0007669"/>
    <property type="project" value="UniProtKB-EC"/>
</dbReference>
<keyword evidence="17" id="KW-1185">Reference proteome</keyword>
<feature type="domain" description="Helicase ATP-binding" evidence="13">
    <location>
        <begin position="85"/>
        <end position="259"/>
    </location>
</feature>
<dbReference type="STRING" id="765440.A0A0C3EM54"/>
<dbReference type="EC" id="3.6.4.13" evidence="11"/>
<evidence type="ECO:0000259" key="14">
    <source>
        <dbReference type="PROSITE" id="PS51194"/>
    </source>
</evidence>
<evidence type="ECO:0000313" key="16">
    <source>
        <dbReference type="EMBL" id="KIM73650.1"/>
    </source>
</evidence>
<comment type="catalytic activity">
    <reaction evidence="11">
        <text>ATP + H2O = ADP + phosphate + H(+)</text>
        <dbReference type="Rhea" id="RHEA:13065"/>
        <dbReference type="ChEBI" id="CHEBI:15377"/>
        <dbReference type="ChEBI" id="CHEBI:15378"/>
        <dbReference type="ChEBI" id="CHEBI:30616"/>
        <dbReference type="ChEBI" id="CHEBI:43474"/>
        <dbReference type="ChEBI" id="CHEBI:456216"/>
        <dbReference type="EC" id="3.6.4.13"/>
    </reaction>
</comment>
<feature type="domain" description="DEAD-box RNA helicase Q" evidence="15">
    <location>
        <begin position="54"/>
        <end position="82"/>
    </location>
</feature>
<feature type="region of interest" description="Disordered" evidence="12">
    <location>
        <begin position="698"/>
        <end position="785"/>
    </location>
</feature>
<dbReference type="FunCoup" id="A0A0C3EM54">
    <property type="interactions" value="869"/>
</dbReference>
<comment type="subcellular location">
    <subcellularLocation>
        <location evidence="1">Nucleus</location>
        <location evidence="1">Nucleolus</location>
    </subcellularLocation>
</comment>
<dbReference type="Pfam" id="PF13959">
    <property type="entry name" value="CTE_SPB4"/>
    <property type="match status" value="1"/>
</dbReference>
<evidence type="ECO:0000256" key="7">
    <source>
        <dbReference type="ARBA" id="ARBA00022840"/>
    </source>
</evidence>
<feature type="short sequence motif" description="Q motif" evidence="9">
    <location>
        <begin position="54"/>
        <end position="82"/>
    </location>
</feature>
<dbReference type="Pfam" id="PF00270">
    <property type="entry name" value="DEAD"/>
    <property type="match status" value="1"/>
</dbReference>
<dbReference type="InParanoid" id="A0A0C3EM54"/>
<dbReference type="Pfam" id="PF00271">
    <property type="entry name" value="Helicase_C"/>
    <property type="match status" value="1"/>
</dbReference>
<evidence type="ECO:0000256" key="2">
    <source>
        <dbReference type="ARBA" id="ARBA00022517"/>
    </source>
</evidence>
<dbReference type="PANTHER" id="PTHR24031">
    <property type="entry name" value="RNA HELICASE"/>
    <property type="match status" value="1"/>
</dbReference>
<dbReference type="PROSITE" id="PS51195">
    <property type="entry name" value="Q_MOTIF"/>
    <property type="match status" value="1"/>
</dbReference>
<dbReference type="GO" id="GO:0016887">
    <property type="term" value="F:ATP hydrolysis activity"/>
    <property type="evidence" value="ECO:0007669"/>
    <property type="project" value="RHEA"/>
</dbReference>
<dbReference type="OrthoDB" id="10259640at2759"/>
<evidence type="ECO:0000256" key="4">
    <source>
        <dbReference type="ARBA" id="ARBA00022741"/>
    </source>
</evidence>
<evidence type="ECO:0000256" key="10">
    <source>
        <dbReference type="RuleBase" id="RU000492"/>
    </source>
</evidence>
<dbReference type="InterPro" id="IPR000629">
    <property type="entry name" value="RNA-helicase_DEAD-box_CS"/>
</dbReference>
<dbReference type="GO" id="GO:0006364">
    <property type="term" value="P:rRNA processing"/>
    <property type="evidence" value="ECO:0007669"/>
    <property type="project" value="UniProtKB-KW"/>
</dbReference>
<keyword evidence="2" id="KW-0690">Ribosome biogenesis</keyword>
<protein>
    <recommendedName>
        <fullName evidence="11">ATP-dependent RNA helicase</fullName>
        <ecNumber evidence="11">3.6.4.13</ecNumber>
    </recommendedName>
</protein>
<comment type="similarity">
    <text evidence="10">Belongs to the DEAD box helicase family.</text>
</comment>
<evidence type="ECO:0000256" key="6">
    <source>
        <dbReference type="ARBA" id="ARBA00022806"/>
    </source>
</evidence>
<dbReference type="GO" id="GO:0005730">
    <property type="term" value="C:nucleolus"/>
    <property type="evidence" value="ECO:0007669"/>
    <property type="project" value="UniProtKB-SubCell"/>
</dbReference>
<dbReference type="InterPro" id="IPR014014">
    <property type="entry name" value="RNA_helicase_DEAD_Q_motif"/>
</dbReference>
<dbReference type="SMART" id="SM01178">
    <property type="entry name" value="DUF4217"/>
    <property type="match status" value="1"/>
</dbReference>
<feature type="region of interest" description="Disordered" evidence="12">
    <location>
        <begin position="614"/>
        <end position="641"/>
    </location>
</feature>
<dbReference type="HOGENOM" id="CLU_003041_26_1_1"/>
<sequence length="797" mass="89038">MAAHAGPSNPLKLRKAKRNGQAIRSGKTKKISEKQRIVELESAAAEFEAPEDFKSFNDLPISELTKRGLKKAFFKDMTDIQMKSIPVSLKGKDILGAARTGSGKTLAFLIPVVEILYRRKWGPSDGLGALIISPTRELAVQIFEVLRSIGCYHSFSAGLVIGGKNLKDERERLSRMNILVATPGRLLQHMDQTVGFGSDNLQMLVLDEADRILDMGFSRTLTALLSHLPKSRQTLLFSATQTESVTSLARLSLQSPISISTFDPASQSGTTPRSLSQHYLLCTLDQKLSILWSFIKSHLQSKILVFMSSCKQVRFVFETFCKMHPGVPLLHLHGKMKQSARLTMYDKFTRSSHAVLFATDIAARGLDFPSVDWVLQVDVPEDADTYIHRVGRTARYESKGNGLMFVMPSEEEGMQAALNKKGIIVEKIKIRTSKTQNIDNQLQNLAFQDPDIKYLGQRAFVSYLRSVYLHKDKAIFQIDELPVDRYAESLGLPGTPKIKFLSKEIAKKKKNASRTVAVLQAEIAREQAEDTSDGGAAKEEESSSDEEETSLPVDTMQVVDEPKVKISKSTVRTKYDRMFERKNQKLEHYGKLIDHDGASDDGDDLITLKRENHGLSSDSEGHKEDNISKRKLKMSRSKRAMLKSTELGKKLVFDEEGNPHELYEMGDAEEFFKAGPEGVKDAGKKFVEGERGRLKVADVADKEEAKEKKREKKRKRKEREMVDPAADGDIGLAILAPVSDDGGYISPEFDLPSDEDEDVPPPAKRNKTLGSRSGGPHSLHSTLEDEEELALQFLRKR</sequence>
<dbReference type="PROSITE" id="PS51194">
    <property type="entry name" value="HELICASE_CTER"/>
    <property type="match status" value="1"/>
</dbReference>
<evidence type="ECO:0000256" key="11">
    <source>
        <dbReference type="RuleBase" id="RU365068"/>
    </source>
</evidence>
<evidence type="ECO:0000256" key="8">
    <source>
        <dbReference type="ARBA" id="ARBA00022884"/>
    </source>
</evidence>
<dbReference type="Gene3D" id="3.40.50.300">
    <property type="entry name" value="P-loop containing nucleotide triphosphate hydrolases"/>
    <property type="match status" value="2"/>
</dbReference>
<evidence type="ECO:0000259" key="13">
    <source>
        <dbReference type="PROSITE" id="PS51192"/>
    </source>
</evidence>
<dbReference type="AlphaFoldDB" id="A0A0C3EM54"/>
<keyword evidence="5 10" id="KW-0378">Hydrolase</keyword>
<evidence type="ECO:0000256" key="9">
    <source>
        <dbReference type="PROSITE-ProRule" id="PRU00552"/>
    </source>
</evidence>
<dbReference type="CDD" id="cd17941">
    <property type="entry name" value="DEADc_DDX10"/>
    <property type="match status" value="1"/>
</dbReference>
<keyword evidence="6 10" id="KW-0347">Helicase</keyword>
<evidence type="ECO:0000256" key="12">
    <source>
        <dbReference type="SAM" id="MobiDB-lite"/>
    </source>
</evidence>
<feature type="compositionally biased region" description="Basic and acidic residues" evidence="12">
    <location>
        <begin position="614"/>
        <end position="628"/>
    </location>
</feature>
<feature type="compositionally biased region" description="Basic and acidic residues" evidence="12">
    <location>
        <begin position="698"/>
        <end position="708"/>
    </location>
</feature>
<comment type="domain">
    <text evidence="11">The Q motif is unique to and characteristic of the DEAD box family of RNA helicases and controls ATP binding and hydrolysis.</text>
</comment>
<feature type="region of interest" description="Disordered" evidence="12">
    <location>
        <begin position="523"/>
        <end position="558"/>
    </location>
</feature>
<dbReference type="GO" id="GO:0003723">
    <property type="term" value="F:RNA binding"/>
    <property type="evidence" value="ECO:0007669"/>
    <property type="project" value="UniProtKB-UniRule"/>
</dbReference>
<keyword evidence="7 10" id="KW-0067">ATP-binding</keyword>
<evidence type="ECO:0000256" key="5">
    <source>
        <dbReference type="ARBA" id="ARBA00022801"/>
    </source>
</evidence>
<feature type="region of interest" description="Disordered" evidence="12">
    <location>
        <begin position="1"/>
        <end position="30"/>
    </location>
</feature>
<keyword evidence="4 10" id="KW-0547">Nucleotide-binding</keyword>
<dbReference type="PROSITE" id="PS00039">
    <property type="entry name" value="DEAD_ATP_HELICASE"/>
    <property type="match status" value="1"/>
</dbReference>
<dbReference type="GO" id="GO:0005524">
    <property type="term" value="F:ATP binding"/>
    <property type="evidence" value="ECO:0007669"/>
    <property type="project" value="UniProtKB-UniRule"/>
</dbReference>
<feature type="domain" description="Helicase C-terminal" evidence="14">
    <location>
        <begin position="283"/>
        <end position="446"/>
    </location>
</feature>